<dbReference type="Proteomes" id="UP000184368">
    <property type="component" value="Unassembled WGS sequence"/>
</dbReference>
<dbReference type="RefSeq" id="WP_073042253.1">
    <property type="nucleotide sequence ID" value="NZ_FQUO01000006.1"/>
</dbReference>
<evidence type="ECO:0000313" key="3">
    <source>
        <dbReference type="EMBL" id="SHF23952.1"/>
    </source>
</evidence>
<dbReference type="PANTHER" id="PTHR34406">
    <property type="entry name" value="PROTEIN YCEI"/>
    <property type="match status" value="1"/>
</dbReference>
<evidence type="ECO:0000313" key="4">
    <source>
        <dbReference type="Proteomes" id="UP000184368"/>
    </source>
</evidence>
<dbReference type="AlphaFoldDB" id="A0A1M5A2B7"/>
<dbReference type="STRING" id="1302690.BUE76_09675"/>
<dbReference type="SUPFAM" id="SSF101874">
    <property type="entry name" value="YceI-like"/>
    <property type="match status" value="1"/>
</dbReference>
<feature type="domain" description="Lipid/polyisoprenoid-binding YceI-like" evidence="2">
    <location>
        <begin position="21"/>
        <end position="179"/>
    </location>
</feature>
<keyword evidence="4" id="KW-1185">Reference proteome</keyword>
<dbReference type="InterPro" id="IPR007372">
    <property type="entry name" value="Lipid/polyisoprenoid-bd_YceI"/>
</dbReference>
<dbReference type="EMBL" id="FQUO01000006">
    <property type="protein sequence ID" value="SHF23952.1"/>
    <property type="molecule type" value="Genomic_DNA"/>
</dbReference>
<evidence type="ECO:0000256" key="1">
    <source>
        <dbReference type="SAM" id="SignalP"/>
    </source>
</evidence>
<accession>A0A1M5A2B7</accession>
<organism evidence="3 4">
    <name type="scientific">Cnuella takakiae</name>
    <dbReference type="NCBI Taxonomy" id="1302690"/>
    <lineage>
        <taxon>Bacteria</taxon>
        <taxon>Pseudomonadati</taxon>
        <taxon>Bacteroidota</taxon>
        <taxon>Chitinophagia</taxon>
        <taxon>Chitinophagales</taxon>
        <taxon>Chitinophagaceae</taxon>
        <taxon>Cnuella</taxon>
    </lineage>
</organism>
<evidence type="ECO:0000259" key="2">
    <source>
        <dbReference type="SMART" id="SM00867"/>
    </source>
</evidence>
<dbReference type="OrthoDB" id="116832at2"/>
<proteinExistence type="predicted"/>
<protein>
    <submittedName>
        <fullName evidence="3">YceI-like domain-containing protein</fullName>
    </submittedName>
</protein>
<reference evidence="3 4" key="1">
    <citation type="submission" date="2016-11" db="EMBL/GenBank/DDBJ databases">
        <authorList>
            <person name="Jaros S."/>
            <person name="Januszkiewicz K."/>
            <person name="Wedrychowicz H."/>
        </authorList>
    </citation>
    <scope>NUCLEOTIDE SEQUENCE [LARGE SCALE GENOMIC DNA]</scope>
    <source>
        <strain evidence="3 4">DSM 26897</strain>
    </source>
</reference>
<dbReference type="Gene3D" id="2.40.128.110">
    <property type="entry name" value="Lipid/polyisoprenoid-binding, YceI-like"/>
    <property type="match status" value="1"/>
</dbReference>
<feature type="signal peptide" evidence="1">
    <location>
        <begin position="1"/>
        <end position="18"/>
    </location>
</feature>
<gene>
    <name evidence="3" type="ORF">SAMN05444008_10672</name>
</gene>
<dbReference type="SMART" id="SM00867">
    <property type="entry name" value="YceI"/>
    <property type="match status" value="1"/>
</dbReference>
<name>A0A1M5A2B7_9BACT</name>
<dbReference type="Pfam" id="PF04264">
    <property type="entry name" value="YceI"/>
    <property type="match status" value="1"/>
</dbReference>
<keyword evidence="1" id="KW-0732">Signal</keyword>
<dbReference type="InterPro" id="IPR036761">
    <property type="entry name" value="TTHA0802/YceI-like_sf"/>
</dbReference>
<dbReference type="PANTHER" id="PTHR34406:SF1">
    <property type="entry name" value="PROTEIN YCEI"/>
    <property type="match status" value="1"/>
</dbReference>
<feature type="chain" id="PRO_5012092842" evidence="1">
    <location>
        <begin position="19"/>
        <end position="183"/>
    </location>
</feature>
<sequence>MKRLWVVAAVLCMYSAAAQERFFTKTGTVRFYSKAPMEDIEAVNNTVTAVLDGSSGAFQFAVQMKGFQFRKALMQEHFNENYVESEKYPRAEFRGALTDKAAVAYGKDGTYNVVVKGRLSLHGITREVQAPGTLQVQGGRVTGKSNFTILLSDYNIAIPALVKDKLSNRITITIDLDLEPLKG</sequence>